<dbReference type="PROSITE" id="PS00018">
    <property type="entry name" value="EF_HAND_1"/>
    <property type="match status" value="2"/>
</dbReference>
<dbReference type="GO" id="GO:0005783">
    <property type="term" value="C:endoplasmic reticulum"/>
    <property type="evidence" value="ECO:0007669"/>
    <property type="project" value="TreeGrafter"/>
</dbReference>
<proteinExistence type="predicted"/>
<dbReference type="SUPFAM" id="SSF47473">
    <property type="entry name" value="EF-hand"/>
    <property type="match status" value="1"/>
</dbReference>
<comment type="caution">
    <text evidence="3">The sequence shown here is derived from an EMBL/GenBank/DDBJ whole genome shotgun (WGS) entry which is preliminary data.</text>
</comment>
<dbReference type="PANTHER" id="PTHR10827:SF101">
    <property type="entry name" value="CALCIUM-BINDING EF HAND FAMILY PROTEIN"/>
    <property type="match status" value="1"/>
</dbReference>
<evidence type="ECO:0000313" key="3">
    <source>
        <dbReference type="EMBL" id="MCH83796.1"/>
    </source>
</evidence>
<accession>A0A392M8P7</accession>
<dbReference type="GO" id="GO:0005509">
    <property type="term" value="F:calcium ion binding"/>
    <property type="evidence" value="ECO:0007669"/>
    <property type="project" value="TreeGrafter"/>
</dbReference>
<gene>
    <name evidence="3" type="ORF">A2U01_0004622</name>
</gene>
<evidence type="ECO:0000313" key="4">
    <source>
        <dbReference type="Proteomes" id="UP000265520"/>
    </source>
</evidence>
<keyword evidence="2" id="KW-0732">Signal</keyword>
<evidence type="ECO:0000256" key="1">
    <source>
        <dbReference type="ARBA" id="ARBA00022837"/>
    </source>
</evidence>
<feature type="chain" id="PRO_5017350174" evidence="2">
    <location>
        <begin position="28"/>
        <end position="147"/>
    </location>
</feature>
<dbReference type="PANTHER" id="PTHR10827">
    <property type="entry name" value="RETICULOCALBIN"/>
    <property type="match status" value="1"/>
</dbReference>
<dbReference type="AlphaFoldDB" id="A0A392M8P7"/>
<name>A0A392M8P7_9FABA</name>
<sequence length="147" mass="17077">MKPIFVYAIVTIVILFLLSRSPNKTEQLEIHNSQSQPTEHTAAEWEEEDELDLKNKIVNIFPQIDVDPIDQFISVHELTQWNLHHHTQREMLIYDKNHDGFVSFSDLPTSTTDDDSLGYDMRLLEEEHFNASDADRDGLLNLAELNE</sequence>
<dbReference type="Gene3D" id="1.10.238.10">
    <property type="entry name" value="EF-hand"/>
    <property type="match status" value="1"/>
</dbReference>
<protein>
    <submittedName>
        <fullName evidence="3">Calumenin</fullName>
    </submittedName>
</protein>
<dbReference type="Proteomes" id="UP000265520">
    <property type="component" value="Unassembled WGS sequence"/>
</dbReference>
<dbReference type="InterPro" id="IPR011992">
    <property type="entry name" value="EF-hand-dom_pair"/>
</dbReference>
<reference evidence="3 4" key="1">
    <citation type="journal article" date="2018" name="Front. Plant Sci.">
        <title>Red Clover (Trifolium pratense) and Zigzag Clover (T. medium) - A Picture of Genomic Similarities and Differences.</title>
        <authorList>
            <person name="Dluhosova J."/>
            <person name="Istvanek J."/>
            <person name="Nedelnik J."/>
            <person name="Repkova J."/>
        </authorList>
    </citation>
    <scope>NUCLEOTIDE SEQUENCE [LARGE SCALE GENOMIC DNA]</scope>
    <source>
        <strain evidence="4">cv. 10/8</strain>
        <tissue evidence="3">Leaf</tissue>
    </source>
</reference>
<feature type="signal peptide" evidence="2">
    <location>
        <begin position="1"/>
        <end position="27"/>
    </location>
</feature>
<dbReference type="InterPro" id="IPR018247">
    <property type="entry name" value="EF_Hand_1_Ca_BS"/>
</dbReference>
<organism evidence="3 4">
    <name type="scientific">Trifolium medium</name>
    <dbReference type="NCBI Taxonomy" id="97028"/>
    <lineage>
        <taxon>Eukaryota</taxon>
        <taxon>Viridiplantae</taxon>
        <taxon>Streptophyta</taxon>
        <taxon>Embryophyta</taxon>
        <taxon>Tracheophyta</taxon>
        <taxon>Spermatophyta</taxon>
        <taxon>Magnoliopsida</taxon>
        <taxon>eudicotyledons</taxon>
        <taxon>Gunneridae</taxon>
        <taxon>Pentapetalae</taxon>
        <taxon>rosids</taxon>
        <taxon>fabids</taxon>
        <taxon>Fabales</taxon>
        <taxon>Fabaceae</taxon>
        <taxon>Papilionoideae</taxon>
        <taxon>50 kb inversion clade</taxon>
        <taxon>NPAAA clade</taxon>
        <taxon>Hologalegina</taxon>
        <taxon>IRL clade</taxon>
        <taxon>Trifolieae</taxon>
        <taxon>Trifolium</taxon>
    </lineage>
</organism>
<dbReference type="EMBL" id="LXQA010005769">
    <property type="protein sequence ID" value="MCH83796.1"/>
    <property type="molecule type" value="Genomic_DNA"/>
</dbReference>
<evidence type="ECO:0000256" key="2">
    <source>
        <dbReference type="SAM" id="SignalP"/>
    </source>
</evidence>
<keyword evidence="1" id="KW-0106">Calcium</keyword>
<keyword evidence="4" id="KW-1185">Reference proteome</keyword>